<dbReference type="RefSeq" id="WP_109431818.1">
    <property type="nucleotide sequence ID" value="NZ_MPDK01000063.1"/>
</dbReference>
<dbReference type="EMBL" id="MPDK01000063">
    <property type="protein sequence ID" value="PWI53045.1"/>
    <property type="molecule type" value="Genomic_DNA"/>
</dbReference>
<dbReference type="AlphaFoldDB" id="A0A2U3CVK3"/>
<evidence type="ECO:0000313" key="4">
    <source>
        <dbReference type="Proteomes" id="UP000245380"/>
    </source>
</evidence>
<dbReference type="Proteomes" id="UP000245380">
    <property type="component" value="Unassembled WGS sequence"/>
</dbReference>
<protein>
    <submittedName>
        <fullName evidence="3">Uncharacterized protein</fullName>
    </submittedName>
</protein>
<keyword evidence="4" id="KW-1185">Reference proteome</keyword>
<gene>
    <name evidence="3" type="ORF">BM613_14030</name>
</gene>
<proteinExistence type="predicted"/>
<dbReference type="OrthoDB" id="9874274at2"/>
<feature type="signal peptide" evidence="2">
    <location>
        <begin position="1"/>
        <end position="19"/>
    </location>
</feature>
<reference evidence="3 4" key="1">
    <citation type="submission" date="2016-11" db="EMBL/GenBank/DDBJ databases">
        <title>Comparative genomics of Acidibacillus ferroxidans species.</title>
        <authorList>
            <person name="Oliveira G."/>
            <person name="Nunes G."/>
            <person name="Oliveira R."/>
            <person name="Araujo F."/>
            <person name="Salim A."/>
            <person name="Scholte L."/>
            <person name="Morais D."/>
            <person name="Nancucheo I."/>
            <person name="Johnson D.B."/>
            <person name="Grail B."/>
            <person name="Bittencourt J."/>
            <person name="Valadares R."/>
        </authorList>
    </citation>
    <scope>NUCLEOTIDE SEQUENCE [LARGE SCALE GENOMIC DNA]</scope>
    <source>
        <strain evidence="3 4">Y002</strain>
    </source>
</reference>
<sequence>MKTLICAIILSMTATFAYASGSSGGTGGPGNGGAGGSSLGGHTGGVSNIEHQTVIYEGTTAGKAKAEWMKGKKVKPDCSPAMNRVGWSEGCK</sequence>
<name>A0A2U3CVK3_SULT2</name>
<evidence type="ECO:0000256" key="2">
    <source>
        <dbReference type="SAM" id="SignalP"/>
    </source>
</evidence>
<feature type="region of interest" description="Disordered" evidence="1">
    <location>
        <begin position="27"/>
        <end position="46"/>
    </location>
</feature>
<keyword evidence="2" id="KW-0732">Signal</keyword>
<evidence type="ECO:0000313" key="3">
    <source>
        <dbReference type="EMBL" id="PWI53045.1"/>
    </source>
</evidence>
<organism evidence="3 4">
    <name type="scientific">Sulfoacidibacillus thermotolerans</name>
    <name type="common">Acidibacillus sulfuroxidans</name>
    <dbReference type="NCBI Taxonomy" id="1765684"/>
    <lineage>
        <taxon>Bacteria</taxon>
        <taxon>Bacillati</taxon>
        <taxon>Bacillota</taxon>
        <taxon>Bacilli</taxon>
        <taxon>Bacillales</taxon>
        <taxon>Alicyclobacillaceae</taxon>
        <taxon>Sulfoacidibacillus</taxon>
    </lineage>
</organism>
<accession>A0A2U3CVK3</accession>
<feature type="compositionally biased region" description="Gly residues" evidence="1">
    <location>
        <begin position="27"/>
        <end position="44"/>
    </location>
</feature>
<feature type="chain" id="PRO_5015451800" evidence="2">
    <location>
        <begin position="20"/>
        <end position="92"/>
    </location>
</feature>
<comment type="caution">
    <text evidence="3">The sequence shown here is derived from an EMBL/GenBank/DDBJ whole genome shotgun (WGS) entry which is preliminary data.</text>
</comment>
<evidence type="ECO:0000256" key="1">
    <source>
        <dbReference type="SAM" id="MobiDB-lite"/>
    </source>
</evidence>